<dbReference type="PANTHER" id="PTHR46468:SF1">
    <property type="entry name" value="SENTRIN-SPECIFIC PROTEASE 8"/>
    <property type="match status" value="1"/>
</dbReference>
<comment type="similarity">
    <text evidence="1">Belongs to the peptidase C48 family.</text>
</comment>
<evidence type="ECO:0000313" key="7">
    <source>
        <dbReference type="Proteomes" id="UP001229421"/>
    </source>
</evidence>
<organism evidence="6 7">
    <name type="scientific">Tagetes erecta</name>
    <name type="common">African marigold</name>
    <dbReference type="NCBI Taxonomy" id="13708"/>
    <lineage>
        <taxon>Eukaryota</taxon>
        <taxon>Viridiplantae</taxon>
        <taxon>Streptophyta</taxon>
        <taxon>Embryophyta</taxon>
        <taxon>Tracheophyta</taxon>
        <taxon>Spermatophyta</taxon>
        <taxon>Magnoliopsida</taxon>
        <taxon>eudicotyledons</taxon>
        <taxon>Gunneridae</taxon>
        <taxon>Pentapetalae</taxon>
        <taxon>asterids</taxon>
        <taxon>campanulids</taxon>
        <taxon>Asterales</taxon>
        <taxon>Asteraceae</taxon>
        <taxon>Asteroideae</taxon>
        <taxon>Heliantheae alliance</taxon>
        <taxon>Tageteae</taxon>
        <taxon>Tagetes</taxon>
    </lineage>
</organism>
<dbReference type="InterPro" id="IPR003653">
    <property type="entry name" value="Peptidase_C48_C"/>
</dbReference>
<proteinExistence type="inferred from homology"/>
<dbReference type="InterPro" id="IPR044613">
    <property type="entry name" value="Nep1/2-like"/>
</dbReference>
<name>A0AAD8JR76_TARER</name>
<keyword evidence="7" id="KW-1185">Reference proteome</keyword>
<evidence type="ECO:0000256" key="4">
    <source>
        <dbReference type="ARBA" id="ARBA00022807"/>
    </source>
</evidence>
<dbReference type="Pfam" id="PF02902">
    <property type="entry name" value="Peptidase_C48"/>
    <property type="match status" value="1"/>
</dbReference>
<dbReference type="Proteomes" id="UP001229421">
    <property type="component" value="Unassembled WGS sequence"/>
</dbReference>
<dbReference type="GO" id="GO:0008234">
    <property type="term" value="F:cysteine-type peptidase activity"/>
    <property type="evidence" value="ECO:0007669"/>
    <property type="project" value="UniProtKB-KW"/>
</dbReference>
<dbReference type="GO" id="GO:0000338">
    <property type="term" value="P:protein deneddylation"/>
    <property type="evidence" value="ECO:0007669"/>
    <property type="project" value="TreeGrafter"/>
</dbReference>
<comment type="caution">
    <text evidence="6">The sequence shown here is derived from an EMBL/GenBank/DDBJ whole genome shotgun (WGS) entry which is preliminary data.</text>
</comment>
<protein>
    <recommendedName>
        <fullName evidence="5">Ubiquitin-like protease family profile domain-containing protein</fullName>
    </recommendedName>
</protein>
<evidence type="ECO:0000313" key="6">
    <source>
        <dbReference type="EMBL" id="KAK1408413.1"/>
    </source>
</evidence>
<dbReference type="GO" id="GO:0006508">
    <property type="term" value="P:proteolysis"/>
    <property type="evidence" value="ECO:0007669"/>
    <property type="project" value="UniProtKB-KW"/>
</dbReference>
<dbReference type="Gene3D" id="3.40.395.10">
    <property type="entry name" value="Adenoviral Proteinase, Chain A"/>
    <property type="match status" value="1"/>
</dbReference>
<gene>
    <name evidence="6" type="ORF">QVD17_40166</name>
</gene>
<keyword evidence="4" id="KW-0788">Thiol protease</keyword>
<reference evidence="6" key="1">
    <citation type="journal article" date="2023" name="bioRxiv">
        <title>Improved chromosome-level genome assembly for marigold (Tagetes erecta).</title>
        <authorList>
            <person name="Jiang F."/>
            <person name="Yuan L."/>
            <person name="Wang S."/>
            <person name="Wang H."/>
            <person name="Xu D."/>
            <person name="Wang A."/>
            <person name="Fan W."/>
        </authorList>
    </citation>
    <scope>NUCLEOTIDE SEQUENCE</scope>
    <source>
        <strain evidence="6">WSJ</strain>
        <tissue evidence="6">Leaf</tissue>
    </source>
</reference>
<accession>A0AAD8JR76</accession>
<evidence type="ECO:0000256" key="1">
    <source>
        <dbReference type="ARBA" id="ARBA00005234"/>
    </source>
</evidence>
<dbReference type="EMBL" id="JAUHHV010000011">
    <property type="protein sequence ID" value="KAK1408413.1"/>
    <property type="molecule type" value="Genomic_DNA"/>
</dbReference>
<dbReference type="PROSITE" id="PS50600">
    <property type="entry name" value="ULP_PROTEASE"/>
    <property type="match status" value="1"/>
</dbReference>
<dbReference type="GO" id="GO:0019784">
    <property type="term" value="F:deNEDDylase activity"/>
    <property type="evidence" value="ECO:0007669"/>
    <property type="project" value="InterPro"/>
</dbReference>
<dbReference type="InterPro" id="IPR038765">
    <property type="entry name" value="Papain-like_cys_pep_sf"/>
</dbReference>
<keyword evidence="3" id="KW-0378">Hydrolase</keyword>
<dbReference type="SUPFAM" id="SSF54001">
    <property type="entry name" value="Cysteine proteinases"/>
    <property type="match status" value="1"/>
</dbReference>
<dbReference type="AlphaFoldDB" id="A0AAD8JR76"/>
<dbReference type="PANTHER" id="PTHR46468">
    <property type="entry name" value="SENTRIN-SPECIFIC PROTEASE 8"/>
    <property type="match status" value="1"/>
</dbReference>
<evidence type="ECO:0000256" key="3">
    <source>
        <dbReference type="ARBA" id="ARBA00022801"/>
    </source>
</evidence>
<evidence type="ECO:0000256" key="2">
    <source>
        <dbReference type="ARBA" id="ARBA00022670"/>
    </source>
</evidence>
<feature type="domain" description="Ubiquitin-like protease family profile" evidence="5">
    <location>
        <begin position="42"/>
        <end position="203"/>
    </location>
</feature>
<keyword evidence="2" id="KW-0645">Protease</keyword>
<evidence type="ECO:0000259" key="5">
    <source>
        <dbReference type="PROSITE" id="PS50600"/>
    </source>
</evidence>
<sequence>MIIVSCHNLAFVSRQRGSKCHSNIYNMPKSSADDKILSYNDVVLRQSDLGILNGPYYLNDRLIEFYFSYLSSSHPSEHILLVPPSIAFWIMNCPDISSLKDFLQPLNLPSKNLIIFPVNNNNDMTAVEGGSHWSLLAFEKTTNVFVHHDSYGGMNKSHAKRLYKTLLPFLGVSGTRYMECDCSPQQVTGYDCGLYVLAIAKEICDWFESNLRKDEGLWFTQVVERVTPKRISGFRVEILELITSLRGSKIGIDAWTMVGGGGGGGCGGQWWVVVDGGGGVVDDDGGGGE</sequence>